<reference evidence="2" key="2">
    <citation type="journal article" date="2022" name="Nat. Biotechnol.">
        <title>Carbon-negative production of acetone and isopropanol by gas fermentation at industrial pilot scale.</title>
        <authorList>
            <person name="Liew F.E."/>
            <person name="Nogle R."/>
            <person name="Abdalla T."/>
            <person name="Rasor B.J."/>
            <person name="Canter C."/>
            <person name="Jensen R.O."/>
            <person name="Wang L."/>
            <person name="Strutz J."/>
            <person name="Chirania P."/>
            <person name="De Tissera S."/>
            <person name="Mueller A.P."/>
            <person name="Ruan Z."/>
            <person name="Gao A."/>
            <person name="Tran L."/>
            <person name="Engle N.L."/>
            <person name="Bromley J.C."/>
            <person name="Daniell J."/>
            <person name="Conrado R."/>
            <person name="Tschaplinski T.J."/>
            <person name="Giannone R.J."/>
            <person name="Hettich R.L."/>
            <person name="Karim A.S."/>
            <person name="Simpson S.D."/>
            <person name="Brown S.D."/>
            <person name="Leang C."/>
            <person name="Jewett M.C."/>
            <person name="Kopke M."/>
        </authorList>
    </citation>
    <scope>NUCLEOTIDE SEQUENCE</scope>
    <source>
        <strain evidence="2">DJ080</strain>
    </source>
</reference>
<keyword evidence="1" id="KW-0812">Transmembrane</keyword>
<keyword evidence="1" id="KW-1133">Transmembrane helix</keyword>
<gene>
    <name evidence="2" type="ORF">B0H41_000814</name>
</gene>
<dbReference type="EMBL" id="JABSWW010000001">
    <property type="protein sequence ID" value="NRT87135.1"/>
    <property type="molecule type" value="Genomic_DNA"/>
</dbReference>
<protein>
    <submittedName>
        <fullName evidence="2">Uncharacterized protein</fullName>
    </submittedName>
</protein>
<evidence type="ECO:0000256" key="1">
    <source>
        <dbReference type="SAM" id="Phobius"/>
    </source>
</evidence>
<feature type="transmembrane region" description="Helical" evidence="1">
    <location>
        <begin position="124"/>
        <end position="144"/>
    </location>
</feature>
<feature type="transmembrane region" description="Helical" evidence="1">
    <location>
        <begin position="62"/>
        <end position="84"/>
    </location>
</feature>
<keyword evidence="1" id="KW-0472">Membrane</keyword>
<accession>A0AAX0AVQ2</accession>
<evidence type="ECO:0000313" key="2">
    <source>
        <dbReference type="EMBL" id="NRT87135.1"/>
    </source>
</evidence>
<comment type="caution">
    <text evidence="2">The sequence shown here is derived from an EMBL/GenBank/DDBJ whole genome shotgun (WGS) entry which is preliminary data.</text>
</comment>
<feature type="transmembrane region" description="Helical" evidence="1">
    <location>
        <begin position="37"/>
        <end position="56"/>
    </location>
</feature>
<evidence type="ECO:0000313" key="3">
    <source>
        <dbReference type="Proteomes" id="UP001193748"/>
    </source>
</evidence>
<organism evidence="2 3">
    <name type="scientific">Clostridium beijerinckii</name>
    <name type="common">Clostridium MP</name>
    <dbReference type="NCBI Taxonomy" id="1520"/>
    <lineage>
        <taxon>Bacteria</taxon>
        <taxon>Bacillati</taxon>
        <taxon>Bacillota</taxon>
        <taxon>Clostridia</taxon>
        <taxon>Eubacteriales</taxon>
        <taxon>Clostridiaceae</taxon>
        <taxon>Clostridium</taxon>
    </lineage>
</organism>
<proteinExistence type="predicted"/>
<sequence>MLSLTWIDFFIRLIPEEFIFIWGICTISNIVISKKTHIIYCILIAIEVYVVRLLPIHFGVHIIINNIFTICLLIITGISIDIAIRNSLLMMLLIVISEFFNMLVLKILNINIEAQFKIPGVESLMLSPSLLLVILLIYLTKFLLRKKECKINVID</sequence>
<feature type="transmembrane region" description="Helical" evidence="1">
    <location>
        <begin position="6"/>
        <end position="25"/>
    </location>
</feature>
<feature type="transmembrane region" description="Helical" evidence="1">
    <location>
        <begin position="91"/>
        <end position="112"/>
    </location>
</feature>
<reference evidence="2" key="1">
    <citation type="submission" date="2020-05" db="EMBL/GenBank/DDBJ databases">
        <authorList>
            <person name="Brown S."/>
            <person name="Huntemann M."/>
            <person name="Clum A."/>
            <person name="Spunde A."/>
            <person name="Palaniappan K."/>
            <person name="Ritter S."/>
            <person name="Mikhailova N."/>
            <person name="Chen I.-M."/>
            <person name="Stamatis D."/>
            <person name="Reddy T."/>
            <person name="O'Malley R."/>
            <person name="Daum C."/>
            <person name="Shapiro N."/>
            <person name="Ivanova N."/>
            <person name="Kyrpides N."/>
            <person name="Woyke T."/>
        </authorList>
    </citation>
    <scope>NUCLEOTIDE SEQUENCE</scope>
    <source>
        <strain evidence="2">DJ080</strain>
    </source>
</reference>
<name>A0AAX0AVQ2_CLOBE</name>
<dbReference type="Proteomes" id="UP001193748">
    <property type="component" value="Unassembled WGS sequence"/>
</dbReference>
<dbReference type="RefSeq" id="WP_077844205.1">
    <property type="nucleotide sequence ID" value="NZ_CP107022.1"/>
</dbReference>
<dbReference type="AlphaFoldDB" id="A0AAX0AVQ2"/>